<feature type="coiled-coil region" evidence="5">
    <location>
        <begin position="189"/>
        <end position="216"/>
    </location>
</feature>
<dbReference type="PROSITE" id="PS00518">
    <property type="entry name" value="ZF_RING_1"/>
    <property type="match status" value="1"/>
</dbReference>
<dbReference type="EMBL" id="AGCU01169440">
    <property type="status" value="NOT_ANNOTATED_CDS"/>
    <property type="molecule type" value="Genomic_DNA"/>
</dbReference>
<dbReference type="Gene3D" id="3.30.40.10">
    <property type="entry name" value="Zinc/RING finger domain, C3HC4 (zinc finger)"/>
    <property type="match status" value="1"/>
</dbReference>
<accession>K7FIS3</accession>
<dbReference type="FunFam" id="2.60.120.920:FF:000004">
    <property type="entry name" value="Butyrophilin subfamily 1 member A1"/>
    <property type="match status" value="1"/>
</dbReference>
<reference evidence="10" key="1">
    <citation type="submission" date="2011-10" db="EMBL/GenBank/DDBJ databases">
        <authorList>
            <consortium name="Soft-shell Turtle Genome Consortium"/>
        </authorList>
    </citation>
    <scope>NUCLEOTIDE SEQUENCE [LARGE SCALE GENOMIC DNA]</scope>
    <source>
        <strain evidence="10">Daiwa-1</strain>
    </source>
</reference>
<reference evidence="9" key="3">
    <citation type="submission" date="2025-08" db="UniProtKB">
        <authorList>
            <consortium name="Ensembl"/>
        </authorList>
    </citation>
    <scope>IDENTIFICATION</scope>
</reference>
<dbReference type="SMART" id="SM00589">
    <property type="entry name" value="PRY"/>
    <property type="match status" value="1"/>
</dbReference>
<proteinExistence type="predicted"/>
<evidence type="ECO:0000313" key="9">
    <source>
        <dbReference type="Ensembl" id="ENSPSIP00000007933.1"/>
    </source>
</evidence>
<dbReference type="SUPFAM" id="SSF57845">
    <property type="entry name" value="B-box zinc-binding domain"/>
    <property type="match status" value="1"/>
</dbReference>
<reference evidence="9" key="4">
    <citation type="submission" date="2025-09" db="UniProtKB">
        <authorList>
            <consortium name="Ensembl"/>
        </authorList>
    </citation>
    <scope>IDENTIFICATION</scope>
</reference>
<dbReference type="PROSITE" id="PS50089">
    <property type="entry name" value="ZF_RING_2"/>
    <property type="match status" value="1"/>
</dbReference>
<evidence type="ECO:0000259" key="7">
    <source>
        <dbReference type="PROSITE" id="PS50119"/>
    </source>
</evidence>
<evidence type="ECO:0000259" key="8">
    <source>
        <dbReference type="PROSITE" id="PS50188"/>
    </source>
</evidence>
<name>K7FIS3_PELSI</name>
<feature type="domain" description="B box-type" evidence="7">
    <location>
        <begin position="90"/>
        <end position="131"/>
    </location>
</feature>
<keyword evidence="10" id="KW-1185">Reference proteome</keyword>
<evidence type="ECO:0000256" key="2">
    <source>
        <dbReference type="ARBA" id="ARBA00022771"/>
    </source>
</evidence>
<dbReference type="GeneTree" id="ENSGT01030000234669"/>
<dbReference type="InterPro" id="IPR013083">
    <property type="entry name" value="Znf_RING/FYVE/PHD"/>
</dbReference>
<dbReference type="Gene3D" id="2.60.120.920">
    <property type="match status" value="1"/>
</dbReference>
<dbReference type="InterPro" id="IPR003877">
    <property type="entry name" value="SPRY_dom"/>
</dbReference>
<dbReference type="EMBL" id="AGCU01169439">
    <property type="status" value="NOT_ANNOTATED_CDS"/>
    <property type="molecule type" value="Genomic_DNA"/>
</dbReference>
<dbReference type="SUPFAM" id="SSF57850">
    <property type="entry name" value="RING/U-box"/>
    <property type="match status" value="1"/>
</dbReference>
<reference evidence="10" key="2">
    <citation type="journal article" date="2013" name="Nat. Genet.">
        <title>The draft genomes of soft-shell turtle and green sea turtle yield insights into the development and evolution of the turtle-specific body plan.</title>
        <authorList>
            <person name="Wang Z."/>
            <person name="Pascual-Anaya J."/>
            <person name="Zadissa A."/>
            <person name="Li W."/>
            <person name="Niimura Y."/>
            <person name="Huang Z."/>
            <person name="Li C."/>
            <person name="White S."/>
            <person name="Xiong Z."/>
            <person name="Fang D."/>
            <person name="Wang B."/>
            <person name="Ming Y."/>
            <person name="Chen Y."/>
            <person name="Zheng Y."/>
            <person name="Kuraku S."/>
            <person name="Pignatelli M."/>
            <person name="Herrero J."/>
            <person name="Beal K."/>
            <person name="Nozawa M."/>
            <person name="Li Q."/>
            <person name="Wang J."/>
            <person name="Zhang H."/>
            <person name="Yu L."/>
            <person name="Shigenobu S."/>
            <person name="Wang J."/>
            <person name="Liu J."/>
            <person name="Flicek P."/>
            <person name="Searle S."/>
            <person name="Wang J."/>
            <person name="Kuratani S."/>
            <person name="Yin Y."/>
            <person name="Aken B."/>
            <person name="Zhang G."/>
            <person name="Irie N."/>
        </authorList>
    </citation>
    <scope>NUCLEOTIDE SEQUENCE [LARGE SCALE GENOMIC DNA]</scope>
    <source>
        <strain evidence="10">Daiwa-1</strain>
    </source>
</reference>
<dbReference type="CDD" id="cd19762">
    <property type="entry name" value="Bbox2_TRIM7-like"/>
    <property type="match status" value="1"/>
</dbReference>
<dbReference type="eggNOG" id="KOG2177">
    <property type="taxonomic scope" value="Eukaryota"/>
</dbReference>
<dbReference type="InterPro" id="IPR001841">
    <property type="entry name" value="Znf_RING"/>
</dbReference>
<dbReference type="Gene3D" id="3.30.160.60">
    <property type="entry name" value="Classic Zinc Finger"/>
    <property type="match status" value="1"/>
</dbReference>
<dbReference type="SMART" id="SM00336">
    <property type="entry name" value="BBOX"/>
    <property type="match status" value="1"/>
</dbReference>
<evidence type="ECO:0000259" key="6">
    <source>
        <dbReference type="PROSITE" id="PS50089"/>
    </source>
</evidence>
<evidence type="ECO:0000256" key="1">
    <source>
        <dbReference type="ARBA" id="ARBA00022723"/>
    </source>
</evidence>
<dbReference type="InterPro" id="IPR003879">
    <property type="entry name" value="Butyrophylin_SPRY"/>
</dbReference>
<protein>
    <recommendedName>
        <fullName evidence="11">Zinc finger protein RFP-like</fullName>
    </recommendedName>
</protein>
<dbReference type="CDD" id="cd12888">
    <property type="entry name" value="SPRY_PRY_TRIM7_like"/>
    <property type="match status" value="1"/>
</dbReference>
<feature type="domain" description="B30.2/SPRY" evidence="8">
    <location>
        <begin position="297"/>
        <end position="484"/>
    </location>
</feature>
<organism evidence="9 10">
    <name type="scientific">Pelodiscus sinensis</name>
    <name type="common">Chinese softshell turtle</name>
    <name type="synonym">Trionyx sinensis</name>
    <dbReference type="NCBI Taxonomy" id="13735"/>
    <lineage>
        <taxon>Eukaryota</taxon>
        <taxon>Metazoa</taxon>
        <taxon>Chordata</taxon>
        <taxon>Craniata</taxon>
        <taxon>Vertebrata</taxon>
        <taxon>Euteleostomi</taxon>
        <taxon>Archelosauria</taxon>
        <taxon>Testudinata</taxon>
        <taxon>Testudines</taxon>
        <taxon>Cryptodira</taxon>
        <taxon>Trionychia</taxon>
        <taxon>Trionychidae</taxon>
        <taxon>Pelodiscus</taxon>
    </lineage>
</organism>
<dbReference type="SUPFAM" id="SSF49899">
    <property type="entry name" value="Concanavalin A-like lectins/glucanases"/>
    <property type="match status" value="1"/>
</dbReference>
<dbReference type="Pfam" id="PF13765">
    <property type="entry name" value="PRY"/>
    <property type="match status" value="1"/>
</dbReference>
<dbReference type="Proteomes" id="UP000007267">
    <property type="component" value="Unassembled WGS sequence"/>
</dbReference>
<dbReference type="Pfam" id="PF00622">
    <property type="entry name" value="SPRY"/>
    <property type="match status" value="1"/>
</dbReference>
<keyword evidence="1" id="KW-0479">Metal-binding</keyword>
<dbReference type="InterPro" id="IPR050143">
    <property type="entry name" value="TRIM/RBCC"/>
</dbReference>
<evidence type="ECO:0000256" key="3">
    <source>
        <dbReference type="ARBA" id="ARBA00022833"/>
    </source>
</evidence>
<dbReference type="Pfam" id="PF00643">
    <property type="entry name" value="zf-B_box"/>
    <property type="match status" value="1"/>
</dbReference>
<feature type="domain" description="RING-type" evidence="6">
    <location>
        <begin position="16"/>
        <end position="57"/>
    </location>
</feature>
<dbReference type="InterPro" id="IPR000315">
    <property type="entry name" value="Znf_B-box"/>
</dbReference>
<evidence type="ECO:0008006" key="11">
    <source>
        <dbReference type="Google" id="ProtNLM"/>
    </source>
</evidence>
<keyword evidence="3" id="KW-0862">Zinc</keyword>
<dbReference type="InterPro" id="IPR006574">
    <property type="entry name" value="PRY"/>
</dbReference>
<dbReference type="PROSITE" id="PS50188">
    <property type="entry name" value="B302_SPRY"/>
    <property type="match status" value="1"/>
</dbReference>
<dbReference type="PROSITE" id="PS50119">
    <property type="entry name" value="ZF_BBOX"/>
    <property type="match status" value="1"/>
</dbReference>
<evidence type="ECO:0000256" key="5">
    <source>
        <dbReference type="SAM" id="Coils"/>
    </source>
</evidence>
<dbReference type="Pfam" id="PF15227">
    <property type="entry name" value="zf-C3HC4_4"/>
    <property type="match status" value="1"/>
</dbReference>
<evidence type="ECO:0000256" key="4">
    <source>
        <dbReference type="PROSITE-ProRule" id="PRU00024"/>
    </source>
</evidence>
<dbReference type="CDD" id="cd16594">
    <property type="entry name" value="RING-HC_TRIM7-like_C-IV"/>
    <property type="match status" value="1"/>
</dbReference>
<dbReference type="PANTHER" id="PTHR24103">
    <property type="entry name" value="E3 UBIQUITIN-PROTEIN LIGASE TRIM"/>
    <property type="match status" value="1"/>
</dbReference>
<dbReference type="GO" id="GO:0008270">
    <property type="term" value="F:zinc ion binding"/>
    <property type="evidence" value="ECO:0007669"/>
    <property type="project" value="UniProtKB-KW"/>
</dbReference>
<keyword evidence="5" id="KW-0175">Coiled coil</keyword>
<dbReference type="InterPro" id="IPR001870">
    <property type="entry name" value="B30.2/SPRY"/>
</dbReference>
<keyword evidence="2 4" id="KW-0863">Zinc-finger</keyword>
<dbReference type="InterPro" id="IPR013320">
    <property type="entry name" value="ConA-like_dom_sf"/>
</dbReference>
<dbReference type="SMART" id="SM00184">
    <property type="entry name" value="RING"/>
    <property type="match status" value="1"/>
</dbReference>
<dbReference type="SMART" id="SM00449">
    <property type="entry name" value="SPRY"/>
    <property type="match status" value="1"/>
</dbReference>
<dbReference type="InterPro" id="IPR043136">
    <property type="entry name" value="B30.2/SPRY_sf"/>
</dbReference>
<dbReference type="AlphaFoldDB" id="K7FIS3"/>
<dbReference type="HOGENOM" id="CLU_013137_0_3_1"/>
<sequence>MAAANLAKMLQGEMTCPLCLECLNDPVSLDCDHSFCRACITQCWGELATDVSCPLCRQTFPRGKLRLNRQLRNIVDATRELLLQSGREPAAERLCEKHREPLKLFCKEDEIPICLVCDRSKGHRDHTVIPAEDAAKEFQVRLQAHLKTLRAKRETLLGLKVSREKRSQEYLKQTQAERQMIVAEFQQLRQFLEEQERLLLAQLEKLDEEIGRLQTDNVGKLSEQISHLSELIGELEGKCQKPASEFLQDVRSTLSRCEIGPVQLPEEISPELGERVRGFSRQTTALSETLREFTGSAQVDETALRQLRLCYNENPTVTLDPDTAHPSLVLSEDRKHVSWELTRQPLPDNPERFDPVLCVLGREGFTSGRHCWEVVMGDGPCWAVGVARESVSRKGGISLRPEGGIWAVQRWEGQFQALTSPVTPLSLSPPRRIRVCLDCDRGQVTFIDAGAEAPIFAFPPGSFPGKRIRPWLWVGRGSPLSLCP</sequence>
<dbReference type="PRINTS" id="PR01407">
    <property type="entry name" value="BUTYPHLNCDUF"/>
</dbReference>
<evidence type="ECO:0000313" key="10">
    <source>
        <dbReference type="Proteomes" id="UP000007267"/>
    </source>
</evidence>
<dbReference type="InterPro" id="IPR017907">
    <property type="entry name" value="Znf_RING_CS"/>
</dbReference>
<dbReference type="OMA" id="WKEQFTT"/>
<dbReference type="Ensembl" id="ENSPSIT00000007974.1">
    <property type="protein sequence ID" value="ENSPSIP00000007933.1"/>
    <property type="gene ID" value="ENSPSIG00000007255.1"/>
</dbReference>